<dbReference type="Proteomes" id="UP000016033">
    <property type="component" value="Unassembled WGS sequence"/>
</dbReference>
<sequence>MRIRFSFTIEVKPSKKATPEEASEREVDMGAYIEGRPQPSYAGFRREEDTYE</sequence>
<dbReference type="EMBL" id="ATAO01000181">
    <property type="protein sequence ID" value="EQM78202.1"/>
    <property type="molecule type" value="Genomic_DNA"/>
</dbReference>
<evidence type="ECO:0000313" key="2">
    <source>
        <dbReference type="EMBL" id="EQM78202.1"/>
    </source>
</evidence>
<organism evidence="2 3">
    <name type="scientific">Microbacterium maritypicum MF109</name>
    <dbReference type="NCBI Taxonomy" id="1333857"/>
    <lineage>
        <taxon>Bacteria</taxon>
        <taxon>Bacillati</taxon>
        <taxon>Actinomycetota</taxon>
        <taxon>Actinomycetes</taxon>
        <taxon>Micrococcales</taxon>
        <taxon>Microbacteriaceae</taxon>
        <taxon>Microbacterium</taxon>
    </lineage>
</organism>
<feature type="compositionally biased region" description="Basic and acidic residues" evidence="1">
    <location>
        <begin position="17"/>
        <end position="28"/>
    </location>
</feature>
<accession>T5KIR0</accession>
<protein>
    <submittedName>
        <fullName evidence="2">Uncharacterized protein</fullName>
    </submittedName>
</protein>
<evidence type="ECO:0000256" key="1">
    <source>
        <dbReference type="SAM" id="MobiDB-lite"/>
    </source>
</evidence>
<feature type="region of interest" description="Disordered" evidence="1">
    <location>
        <begin position="14"/>
        <end position="52"/>
    </location>
</feature>
<name>T5KIR0_MICMQ</name>
<reference evidence="2 3" key="1">
    <citation type="journal article" date="2013" name="Genome Announc.">
        <title>Whole-genome sequences of five oyster-associated bacteria show potential for crude oil hydrocarbon degradation.</title>
        <authorList>
            <person name="Chauhan A."/>
            <person name="Green S."/>
            <person name="Pathak A."/>
            <person name="Thomas J."/>
            <person name="Venkatramanan R."/>
        </authorList>
    </citation>
    <scope>NUCLEOTIDE SEQUENCE [LARGE SCALE GENOMIC DNA]</scope>
    <source>
        <strain evidence="2 3">MF109</strain>
    </source>
</reference>
<comment type="caution">
    <text evidence="2">The sequence shown here is derived from an EMBL/GenBank/DDBJ whole genome shotgun (WGS) entry which is preliminary data.</text>
</comment>
<dbReference type="AlphaFoldDB" id="T5KIR0"/>
<proteinExistence type="predicted"/>
<gene>
    <name evidence="2" type="ORF">L687_16885</name>
</gene>
<evidence type="ECO:0000313" key="3">
    <source>
        <dbReference type="Proteomes" id="UP000016033"/>
    </source>
</evidence>